<protein>
    <submittedName>
        <fullName evidence="1">Uncharacterized protein</fullName>
    </submittedName>
</protein>
<gene>
    <name evidence="1" type="ORF">DesfrDRAFT_2750</name>
</gene>
<dbReference type="eggNOG" id="ENOG5031B9X">
    <property type="taxonomic scope" value="Bacteria"/>
</dbReference>
<reference evidence="1 2" key="1">
    <citation type="submission" date="2010-08" db="EMBL/GenBank/DDBJ databases">
        <title>The draft genome of Desulfovibrio fructosovorans JJ.</title>
        <authorList>
            <consortium name="US DOE Joint Genome Institute (JGI-PGF)"/>
            <person name="Lucas S."/>
            <person name="Copeland A."/>
            <person name="Lapidus A."/>
            <person name="Cheng J.-F."/>
            <person name="Bruce D."/>
            <person name="Goodwin L."/>
            <person name="Pitluck S."/>
            <person name="Land M.L."/>
            <person name="Hauser L."/>
            <person name="Chang Y.-J."/>
            <person name="Jeffries C."/>
            <person name="Wall J.D."/>
            <person name="Stahl D.A."/>
            <person name="Arkin A.P."/>
            <person name="Dehal P."/>
            <person name="Stolyar S.M."/>
            <person name="Hazen T.C."/>
            <person name="Woyke T.J."/>
        </authorList>
    </citation>
    <scope>NUCLEOTIDE SEQUENCE [LARGE SCALE GENOMIC DNA]</scope>
    <source>
        <strain evidence="1 2">JJ</strain>
    </source>
</reference>
<evidence type="ECO:0000313" key="2">
    <source>
        <dbReference type="Proteomes" id="UP000006250"/>
    </source>
</evidence>
<sequence>MQHIASNLQAFRRGHTVGQTVKGRLLSPGPGGLFWVVVSGIKLLASLDHEPVPGRELIFRIKALEPELILKDITPPPSSATEPGLLLAGIAAARTRFERHLSRLAPPSCPPLDLTAARRHFRDWLAGDAPAQADFSAVQELFRLARTFVPRIEGHPRYLPWVFPGLTQAEALTARLSPEQGGPGFRLRLFGHLSGPGRLAIEASHHPASRKAPARTVYRLMLEHPQEAADCMAMLADLRFGKAVLAPACLSAGALPAPLAAGFLARIVAATARPFTGLRLRV</sequence>
<dbReference type="AlphaFoldDB" id="E1JYQ1"/>
<evidence type="ECO:0000313" key="1">
    <source>
        <dbReference type="EMBL" id="EFL50471.1"/>
    </source>
</evidence>
<dbReference type="Proteomes" id="UP000006250">
    <property type="component" value="Unassembled WGS sequence"/>
</dbReference>
<name>E1JYQ1_SOLFR</name>
<accession>E1JYQ1</accession>
<dbReference type="RefSeq" id="WP_005994768.1">
    <property type="nucleotide sequence ID" value="NZ_AECZ01000019.1"/>
</dbReference>
<organism evidence="1 2">
    <name type="scientific">Solidesulfovibrio fructosivorans JJ]</name>
    <dbReference type="NCBI Taxonomy" id="596151"/>
    <lineage>
        <taxon>Bacteria</taxon>
        <taxon>Pseudomonadati</taxon>
        <taxon>Thermodesulfobacteriota</taxon>
        <taxon>Desulfovibrionia</taxon>
        <taxon>Desulfovibrionales</taxon>
        <taxon>Desulfovibrionaceae</taxon>
        <taxon>Solidesulfovibrio</taxon>
    </lineage>
</organism>
<comment type="caution">
    <text evidence="1">The sequence shown here is derived from an EMBL/GenBank/DDBJ whole genome shotgun (WGS) entry which is preliminary data.</text>
</comment>
<proteinExistence type="predicted"/>
<keyword evidence="2" id="KW-1185">Reference proteome</keyword>
<dbReference type="OrthoDB" id="5471843at2"/>
<dbReference type="STRING" id="596151.DesfrDRAFT_2750"/>
<dbReference type="EMBL" id="AECZ01000019">
    <property type="protein sequence ID" value="EFL50471.1"/>
    <property type="molecule type" value="Genomic_DNA"/>
</dbReference>